<keyword evidence="3" id="KW-1185">Reference proteome</keyword>
<evidence type="ECO:0000313" key="2">
    <source>
        <dbReference type="EMBL" id="KAK9880438.1"/>
    </source>
</evidence>
<sequence>MVAADAVVLAAAAKSATSAARLAISLATARRIQPGVTGATARDTSRRIATRAPICRRATRAGSLATLHEVAPKRVAPAPIAEAKLATTASGPATSPGTVQRTRRRATSATSRGTSRETAKKTTIGNSYSSILTIVVFY</sequence>
<protein>
    <submittedName>
        <fullName evidence="2">Uncharacterized protein</fullName>
    </submittedName>
</protein>
<name>A0AAW1UGX5_9CUCU</name>
<reference evidence="2 3" key="1">
    <citation type="submission" date="2023-03" db="EMBL/GenBank/DDBJ databases">
        <title>Genome insight into feeding habits of ladybird beetles.</title>
        <authorList>
            <person name="Li H.-S."/>
            <person name="Huang Y.-H."/>
            <person name="Pang H."/>
        </authorList>
    </citation>
    <scope>NUCLEOTIDE SEQUENCE [LARGE SCALE GENOMIC DNA]</scope>
    <source>
        <strain evidence="2">SYSU_2023b</strain>
        <tissue evidence="2">Whole body</tissue>
    </source>
</reference>
<comment type="caution">
    <text evidence="2">The sequence shown here is derived from an EMBL/GenBank/DDBJ whole genome shotgun (WGS) entry which is preliminary data.</text>
</comment>
<feature type="compositionally biased region" description="Polar residues" evidence="1">
    <location>
        <begin position="87"/>
        <end position="100"/>
    </location>
</feature>
<evidence type="ECO:0000256" key="1">
    <source>
        <dbReference type="SAM" id="MobiDB-lite"/>
    </source>
</evidence>
<evidence type="ECO:0000313" key="3">
    <source>
        <dbReference type="Proteomes" id="UP001431783"/>
    </source>
</evidence>
<proteinExistence type="predicted"/>
<accession>A0AAW1UGX5</accession>
<dbReference type="AlphaFoldDB" id="A0AAW1UGX5"/>
<gene>
    <name evidence="2" type="ORF">WA026_011685</name>
</gene>
<feature type="region of interest" description="Disordered" evidence="1">
    <location>
        <begin position="83"/>
        <end position="121"/>
    </location>
</feature>
<dbReference type="EMBL" id="JARQZJ010000065">
    <property type="protein sequence ID" value="KAK9880438.1"/>
    <property type="molecule type" value="Genomic_DNA"/>
</dbReference>
<dbReference type="Proteomes" id="UP001431783">
    <property type="component" value="Unassembled WGS sequence"/>
</dbReference>
<organism evidence="2 3">
    <name type="scientific">Henosepilachna vigintioctopunctata</name>
    <dbReference type="NCBI Taxonomy" id="420089"/>
    <lineage>
        <taxon>Eukaryota</taxon>
        <taxon>Metazoa</taxon>
        <taxon>Ecdysozoa</taxon>
        <taxon>Arthropoda</taxon>
        <taxon>Hexapoda</taxon>
        <taxon>Insecta</taxon>
        <taxon>Pterygota</taxon>
        <taxon>Neoptera</taxon>
        <taxon>Endopterygota</taxon>
        <taxon>Coleoptera</taxon>
        <taxon>Polyphaga</taxon>
        <taxon>Cucujiformia</taxon>
        <taxon>Coccinelloidea</taxon>
        <taxon>Coccinellidae</taxon>
        <taxon>Epilachninae</taxon>
        <taxon>Epilachnini</taxon>
        <taxon>Henosepilachna</taxon>
    </lineage>
</organism>